<dbReference type="AlphaFoldDB" id="A0A3M7P3H2"/>
<evidence type="ECO:0000313" key="1">
    <source>
        <dbReference type="EMBL" id="RMZ93327.1"/>
    </source>
</evidence>
<dbReference type="Proteomes" id="UP000276133">
    <property type="component" value="Unassembled WGS sequence"/>
</dbReference>
<gene>
    <name evidence="1" type="ORF">BpHYR1_025669</name>
</gene>
<dbReference type="EMBL" id="REGN01013894">
    <property type="protein sequence ID" value="RMZ93327.1"/>
    <property type="molecule type" value="Genomic_DNA"/>
</dbReference>
<protein>
    <submittedName>
        <fullName evidence="1">Uncharacterized protein</fullName>
    </submittedName>
</protein>
<organism evidence="1 2">
    <name type="scientific">Brachionus plicatilis</name>
    <name type="common">Marine rotifer</name>
    <name type="synonym">Brachionus muelleri</name>
    <dbReference type="NCBI Taxonomy" id="10195"/>
    <lineage>
        <taxon>Eukaryota</taxon>
        <taxon>Metazoa</taxon>
        <taxon>Spiralia</taxon>
        <taxon>Gnathifera</taxon>
        <taxon>Rotifera</taxon>
        <taxon>Eurotatoria</taxon>
        <taxon>Monogononta</taxon>
        <taxon>Pseudotrocha</taxon>
        <taxon>Ploima</taxon>
        <taxon>Brachionidae</taxon>
        <taxon>Brachionus</taxon>
    </lineage>
</organism>
<name>A0A3M7P3H2_BRAPC</name>
<evidence type="ECO:0000313" key="2">
    <source>
        <dbReference type="Proteomes" id="UP000276133"/>
    </source>
</evidence>
<keyword evidence="2" id="KW-1185">Reference proteome</keyword>
<accession>A0A3M7P3H2</accession>
<reference evidence="1 2" key="1">
    <citation type="journal article" date="2018" name="Sci. Rep.">
        <title>Genomic signatures of local adaptation to the degree of environmental predictability in rotifers.</title>
        <authorList>
            <person name="Franch-Gras L."/>
            <person name="Hahn C."/>
            <person name="Garcia-Roger E.M."/>
            <person name="Carmona M.J."/>
            <person name="Serra M."/>
            <person name="Gomez A."/>
        </authorList>
    </citation>
    <scope>NUCLEOTIDE SEQUENCE [LARGE SCALE GENOMIC DNA]</scope>
    <source>
        <strain evidence="1">HYR1</strain>
    </source>
</reference>
<comment type="caution">
    <text evidence="1">The sequence shown here is derived from an EMBL/GenBank/DDBJ whole genome shotgun (WGS) entry which is preliminary data.</text>
</comment>
<sequence>MDTCTNWFKKILKILDSDGDHVDLKDKCEYFKLSFEFGKKGFNKFRYGKICLNEESDVRRFLYSRPVSLRQIFKEIFKSVERKILKKRLFRAFSIIKPPIATVATN</sequence>
<proteinExistence type="predicted"/>